<dbReference type="InterPro" id="IPR015940">
    <property type="entry name" value="UBA"/>
</dbReference>
<dbReference type="Gene3D" id="2.40.70.10">
    <property type="entry name" value="Acid Proteases"/>
    <property type="match status" value="1"/>
</dbReference>
<evidence type="ECO:0000256" key="7">
    <source>
        <dbReference type="ARBA" id="ARBA00022801"/>
    </source>
</evidence>
<dbReference type="Gene3D" id="3.10.20.90">
    <property type="entry name" value="Phosphatidylinositol 3-kinase Catalytic Subunit, Chain A, domain 1"/>
    <property type="match status" value="1"/>
</dbReference>
<feature type="domain" description="UBA" evidence="10">
    <location>
        <begin position="433"/>
        <end position="473"/>
    </location>
</feature>
<dbReference type="PROSITE" id="PS50030">
    <property type="entry name" value="UBA"/>
    <property type="match status" value="1"/>
</dbReference>
<dbReference type="EMBL" id="JARKIK010000072">
    <property type="protein sequence ID" value="KAK8728179.1"/>
    <property type="molecule type" value="Genomic_DNA"/>
</dbReference>
<dbReference type="GO" id="GO:0006508">
    <property type="term" value="P:proteolysis"/>
    <property type="evidence" value="ECO:0007669"/>
    <property type="project" value="UniProtKB-KW"/>
</dbReference>
<evidence type="ECO:0000256" key="1">
    <source>
        <dbReference type="ARBA" id="ARBA00004496"/>
    </source>
</evidence>
<keyword evidence="8" id="KW-0653">Protein transport</keyword>
<dbReference type="Pfam" id="PF09668">
    <property type="entry name" value="Asp_protease"/>
    <property type="match status" value="1"/>
</dbReference>
<proteinExistence type="inferred from homology"/>
<dbReference type="InterPro" id="IPR021109">
    <property type="entry name" value="Peptidase_aspartic_dom_sf"/>
</dbReference>
<organism evidence="12 13">
    <name type="scientific">Cherax quadricarinatus</name>
    <name type="common">Australian red claw crayfish</name>
    <dbReference type="NCBI Taxonomy" id="27406"/>
    <lineage>
        <taxon>Eukaryota</taxon>
        <taxon>Metazoa</taxon>
        <taxon>Ecdysozoa</taxon>
        <taxon>Arthropoda</taxon>
        <taxon>Crustacea</taxon>
        <taxon>Multicrustacea</taxon>
        <taxon>Malacostraca</taxon>
        <taxon>Eumalacostraca</taxon>
        <taxon>Eucarida</taxon>
        <taxon>Decapoda</taxon>
        <taxon>Pleocyemata</taxon>
        <taxon>Astacidea</taxon>
        <taxon>Parastacoidea</taxon>
        <taxon>Parastacidae</taxon>
        <taxon>Cherax</taxon>
    </lineage>
</organism>
<gene>
    <name evidence="12" type="ORF">OTU49_009152</name>
</gene>
<evidence type="ECO:0008006" key="14">
    <source>
        <dbReference type="Google" id="ProtNLM"/>
    </source>
</evidence>
<dbReference type="Pfam" id="PF00240">
    <property type="entry name" value="ubiquitin"/>
    <property type="match status" value="1"/>
</dbReference>
<keyword evidence="3" id="KW-0813">Transport</keyword>
<dbReference type="InterPro" id="IPR057273">
    <property type="entry name" value="Ddi1/2_HDD"/>
</dbReference>
<evidence type="ECO:0000259" key="10">
    <source>
        <dbReference type="PROSITE" id="PS50030"/>
    </source>
</evidence>
<dbReference type="InterPro" id="IPR029071">
    <property type="entry name" value="Ubiquitin-like_domsf"/>
</dbReference>
<dbReference type="InterPro" id="IPR033882">
    <property type="entry name" value="DDI1_N"/>
</dbReference>
<evidence type="ECO:0000256" key="9">
    <source>
        <dbReference type="SAM" id="MobiDB-lite"/>
    </source>
</evidence>
<dbReference type="InterPro" id="IPR019103">
    <property type="entry name" value="Peptidase_aspartic_DDI1-type"/>
</dbReference>
<evidence type="ECO:0000256" key="8">
    <source>
        <dbReference type="ARBA" id="ARBA00022927"/>
    </source>
</evidence>
<dbReference type="CDD" id="cd01796">
    <property type="entry name" value="Ubl_Ddi1_like"/>
    <property type="match status" value="1"/>
</dbReference>
<evidence type="ECO:0000313" key="13">
    <source>
        <dbReference type="Proteomes" id="UP001445076"/>
    </source>
</evidence>
<comment type="similarity">
    <text evidence="2">Belongs to the DDI1 family.</text>
</comment>
<feature type="region of interest" description="Disordered" evidence="9">
    <location>
        <begin position="352"/>
        <end position="437"/>
    </location>
</feature>
<dbReference type="AlphaFoldDB" id="A0AAW0WL64"/>
<dbReference type="FunFam" id="2.40.70.10:FF:000005">
    <property type="entry name" value="DNA damage inducible 1 homolog 2"/>
    <property type="match status" value="1"/>
</dbReference>
<comment type="subcellular location">
    <subcellularLocation>
        <location evidence="1">Cytoplasm</location>
    </subcellularLocation>
</comment>
<accession>A0AAW0WL64</accession>
<name>A0AAW0WL64_CHEQU</name>
<keyword evidence="7" id="KW-0378">Hydrolase</keyword>
<comment type="caution">
    <text evidence="12">The sequence shown here is derived from an EMBL/GenBank/DDBJ whole genome shotgun (WGS) entry which is preliminary data.</text>
</comment>
<sequence length="477" mass="52564">MRISVNTENDIIPLEVAEDLELENFKALCEMEVGIPVGEMVVVFNAQPLTDNKKSLKDYGVKDGELIMIIRSSTLFRRAAEHMQQRRQERSVPSEIGQIDFSGIQLPGTRRSSSSSASVGQDDPAVIRDMLLANPEQLALLRHNNPKLAEALTSGDLEKFASVLREQQEIRRDREQQRIRLLTADPFDMEAQRLIANEIQQENINANMEAAMEYNPESFGTVHMLYINCKVNGHDVKAFIDSGAQTTIMSQACAERCNIMRLVDTRWAGIAKGVGTQKIIGRVHMGQIQIERDFLASSFSILEEQPMDMLLGLDMLKRHQMCIDLKNNKLHIGTTGTATTFLSESELPDCARLTPLSEEEARRQSERAAKESEDRALAEALAASAREGAVAGPSTSGTSHQLTSSNSSAASAPSKAVAASASSPVDGTSEQDHFSESDVQEIIQIGFTRSQAIEELRRQNGNKTQAIAALFAKSFKM</sequence>
<dbReference type="Proteomes" id="UP001445076">
    <property type="component" value="Unassembled WGS sequence"/>
</dbReference>
<dbReference type="GO" id="GO:0004190">
    <property type="term" value="F:aspartic-type endopeptidase activity"/>
    <property type="evidence" value="ECO:0007669"/>
    <property type="project" value="UniProtKB-KW"/>
</dbReference>
<feature type="compositionally biased region" description="Low complexity" evidence="9">
    <location>
        <begin position="378"/>
        <end position="392"/>
    </location>
</feature>
<dbReference type="SUPFAM" id="SSF50630">
    <property type="entry name" value="Acid proteases"/>
    <property type="match status" value="1"/>
</dbReference>
<dbReference type="PANTHER" id="PTHR15397">
    <property type="entry name" value="SODIUM-GLUCOSE COTRANSPORTER REGULATORY PROTEIN -RELATED"/>
    <property type="match status" value="1"/>
</dbReference>
<evidence type="ECO:0000259" key="11">
    <source>
        <dbReference type="PROSITE" id="PS50053"/>
    </source>
</evidence>
<keyword evidence="5" id="KW-0645">Protease</keyword>
<dbReference type="Pfam" id="PF24669">
    <property type="entry name" value="Ddi2_HDD"/>
    <property type="match status" value="1"/>
</dbReference>
<evidence type="ECO:0000256" key="2">
    <source>
        <dbReference type="ARBA" id="ARBA00009136"/>
    </source>
</evidence>
<dbReference type="SUPFAM" id="SSF46934">
    <property type="entry name" value="UBA-like"/>
    <property type="match status" value="1"/>
</dbReference>
<feature type="compositionally biased region" description="Low complexity" evidence="9">
    <location>
        <begin position="404"/>
        <end position="423"/>
    </location>
</feature>
<dbReference type="GO" id="GO:0005737">
    <property type="term" value="C:cytoplasm"/>
    <property type="evidence" value="ECO:0007669"/>
    <property type="project" value="UniProtKB-SubCell"/>
</dbReference>
<evidence type="ECO:0000256" key="6">
    <source>
        <dbReference type="ARBA" id="ARBA00022750"/>
    </source>
</evidence>
<keyword evidence="6" id="KW-0064">Aspartyl protease</keyword>
<dbReference type="Gene3D" id="1.10.8.10">
    <property type="entry name" value="DNA helicase RuvA subunit, C-terminal domain"/>
    <property type="match status" value="1"/>
</dbReference>
<evidence type="ECO:0000313" key="12">
    <source>
        <dbReference type="EMBL" id="KAK8728179.1"/>
    </source>
</evidence>
<reference evidence="12 13" key="1">
    <citation type="journal article" date="2024" name="BMC Genomics">
        <title>Genome assembly of redclaw crayfish (Cherax quadricarinatus) provides insights into its immune adaptation and hypoxia tolerance.</title>
        <authorList>
            <person name="Liu Z."/>
            <person name="Zheng J."/>
            <person name="Li H."/>
            <person name="Fang K."/>
            <person name="Wang S."/>
            <person name="He J."/>
            <person name="Zhou D."/>
            <person name="Weng S."/>
            <person name="Chi M."/>
            <person name="Gu Z."/>
            <person name="He J."/>
            <person name="Li F."/>
            <person name="Wang M."/>
        </authorList>
    </citation>
    <scope>NUCLEOTIDE SEQUENCE [LARGE SCALE GENOMIC DNA]</scope>
    <source>
        <strain evidence="12">ZL_2023a</strain>
    </source>
</reference>
<dbReference type="CDD" id="cd05479">
    <property type="entry name" value="RP_DDI"/>
    <property type="match status" value="1"/>
</dbReference>
<dbReference type="InterPro" id="IPR009060">
    <property type="entry name" value="UBA-like_sf"/>
</dbReference>
<evidence type="ECO:0000256" key="5">
    <source>
        <dbReference type="ARBA" id="ARBA00022670"/>
    </source>
</evidence>
<evidence type="ECO:0000256" key="4">
    <source>
        <dbReference type="ARBA" id="ARBA00022490"/>
    </source>
</evidence>
<feature type="compositionally biased region" description="Basic and acidic residues" evidence="9">
    <location>
        <begin position="359"/>
        <end position="377"/>
    </location>
</feature>
<feature type="compositionally biased region" description="Polar residues" evidence="9">
    <location>
        <begin position="393"/>
        <end position="403"/>
    </location>
</feature>
<dbReference type="InterPro" id="IPR000626">
    <property type="entry name" value="Ubiquitin-like_dom"/>
</dbReference>
<dbReference type="PROSITE" id="PS50053">
    <property type="entry name" value="UBIQUITIN_2"/>
    <property type="match status" value="1"/>
</dbReference>
<dbReference type="SMART" id="SM00213">
    <property type="entry name" value="UBQ"/>
    <property type="match status" value="1"/>
</dbReference>
<dbReference type="PANTHER" id="PTHR15397:SF3">
    <property type="entry name" value="DNA DAMAGE INDUCIBLE 1 HOMOLOG 2"/>
    <property type="match status" value="1"/>
</dbReference>
<keyword evidence="4" id="KW-0963">Cytoplasm</keyword>
<keyword evidence="13" id="KW-1185">Reference proteome</keyword>
<protein>
    <recommendedName>
        <fullName evidence="14">Protein DDI1 homolog 2</fullName>
    </recommendedName>
</protein>
<dbReference type="SUPFAM" id="SSF54236">
    <property type="entry name" value="Ubiquitin-like"/>
    <property type="match status" value="1"/>
</dbReference>
<feature type="domain" description="Ubiquitin-like" evidence="11">
    <location>
        <begin position="1"/>
        <end position="70"/>
    </location>
</feature>
<evidence type="ECO:0000256" key="3">
    <source>
        <dbReference type="ARBA" id="ARBA00022448"/>
    </source>
</evidence>
<dbReference type="GO" id="GO:0015031">
    <property type="term" value="P:protein transport"/>
    <property type="evidence" value="ECO:0007669"/>
    <property type="project" value="UniProtKB-KW"/>
</dbReference>